<evidence type="ECO:0000256" key="5">
    <source>
        <dbReference type="ARBA" id="ARBA00022989"/>
    </source>
</evidence>
<evidence type="ECO:0000256" key="4">
    <source>
        <dbReference type="ARBA" id="ARBA00022692"/>
    </source>
</evidence>
<dbReference type="Pfam" id="PF01790">
    <property type="entry name" value="LGT"/>
    <property type="match status" value="1"/>
</dbReference>
<dbReference type="STRING" id="1121476.SAMN02745751_00967"/>
<evidence type="ECO:0000313" key="8">
    <source>
        <dbReference type="EMBL" id="SHI74222.1"/>
    </source>
</evidence>
<keyword evidence="5 7" id="KW-1133">Transmembrane helix</keyword>
<feature type="transmembrane region" description="Helical" evidence="7">
    <location>
        <begin position="139"/>
        <end position="157"/>
    </location>
</feature>
<dbReference type="InterPro" id="IPR001640">
    <property type="entry name" value="Lgt"/>
</dbReference>
<comment type="subcellular location">
    <subcellularLocation>
        <location evidence="7">Cell membrane</location>
        <topology evidence="7">Multi-pass membrane protein</topology>
    </subcellularLocation>
</comment>
<feature type="transmembrane region" description="Helical" evidence="7">
    <location>
        <begin position="189"/>
        <end position="206"/>
    </location>
</feature>
<comment type="function">
    <text evidence="7">Catalyzes the transfer of the diacylglyceryl group from phosphatidylglycerol to the sulfhydryl group of the N-terminal cysteine of a prolipoprotein, the first step in the formation of mature lipoproteins.</text>
</comment>
<gene>
    <name evidence="7" type="primary">lgt</name>
    <name evidence="8" type="ORF">SAMN02745751_00967</name>
</gene>
<proteinExistence type="inferred from homology"/>
<keyword evidence="3 7" id="KW-0808">Transferase</keyword>
<evidence type="ECO:0000256" key="7">
    <source>
        <dbReference type="HAMAP-Rule" id="MF_01147"/>
    </source>
</evidence>
<dbReference type="UniPathway" id="UPA00664"/>
<dbReference type="GO" id="GO:0008961">
    <property type="term" value="F:phosphatidylglycerol-prolipoprotein diacylglyceryl transferase activity"/>
    <property type="evidence" value="ECO:0007669"/>
    <property type="project" value="UniProtKB-UniRule"/>
</dbReference>
<keyword evidence="6 7" id="KW-0472">Membrane</keyword>
<dbReference type="PANTHER" id="PTHR30589">
    <property type="entry name" value="PROLIPOPROTEIN DIACYLGLYCERYL TRANSFERASE"/>
    <property type="match status" value="1"/>
</dbReference>
<dbReference type="PROSITE" id="PS01311">
    <property type="entry name" value="LGT"/>
    <property type="match status" value="1"/>
</dbReference>
<comment type="catalytic activity">
    <reaction evidence="7">
        <text>L-cysteinyl-[prolipoprotein] + a 1,2-diacyl-sn-glycero-3-phospho-(1'-sn-glycerol) = an S-1,2-diacyl-sn-glyceryl-L-cysteinyl-[prolipoprotein] + sn-glycerol 1-phosphate + H(+)</text>
        <dbReference type="Rhea" id="RHEA:56712"/>
        <dbReference type="Rhea" id="RHEA-COMP:14679"/>
        <dbReference type="Rhea" id="RHEA-COMP:14680"/>
        <dbReference type="ChEBI" id="CHEBI:15378"/>
        <dbReference type="ChEBI" id="CHEBI:29950"/>
        <dbReference type="ChEBI" id="CHEBI:57685"/>
        <dbReference type="ChEBI" id="CHEBI:64716"/>
        <dbReference type="ChEBI" id="CHEBI:140658"/>
        <dbReference type="EC" id="2.5.1.145"/>
    </reaction>
</comment>
<dbReference type="EMBL" id="FQZL01000006">
    <property type="protein sequence ID" value="SHI74222.1"/>
    <property type="molecule type" value="Genomic_DNA"/>
</dbReference>
<feature type="transmembrane region" description="Helical" evidence="7">
    <location>
        <begin position="73"/>
        <end position="95"/>
    </location>
</feature>
<dbReference type="EC" id="2.5.1.145" evidence="7"/>
<reference evidence="8 9" key="1">
    <citation type="submission" date="2016-11" db="EMBL/GenBank/DDBJ databases">
        <authorList>
            <person name="Jaros S."/>
            <person name="Januszkiewicz K."/>
            <person name="Wedrychowicz H."/>
        </authorList>
    </citation>
    <scope>NUCLEOTIDE SEQUENCE [LARGE SCALE GENOMIC DNA]</scope>
    <source>
        <strain evidence="8 9">DSM 17477</strain>
    </source>
</reference>
<feature type="binding site" evidence="7">
    <location>
        <position position="158"/>
    </location>
    <ligand>
        <name>a 1,2-diacyl-sn-glycero-3-phospho-(1'-sn-glycerol)</name>
        <dbReference type="ChEBI" id="CHEBI:64716"/>
    </ligand>
</feature>
<feature type="transmembrane region" description="Helical" evidence="7">
    <location>
        <begin position="218"/>
        <end position="235"/>
    </location>
</feature>
<dbReference type="AlphaFoldDB" id="A0A1M6DLZ3"/>
<evidence type="ECO:0000256" key="6">
    <source>
        <dbReference type="ARBA" id="ARBA00023136"/>
    </source>
</evidence>
<keyword evidence="4 7" id="KW-0812">Transmembrane</keyword>
<keyword evidence="8" id="KW-0449">Lipoprotein</keyword>
<evidence type="ECO:0000256" key="1">
    <source>
        <dbReference type="ARBA" id="ARBA00007150"/>
    </source>
</evidence>
<name>A0A1M6DLZ3_9FIRM</name>
<accession>A0A1M6DLZ3</accession>
<evidence type="ECO:0000256" key="3">
    <source>
        <dbReference type="ARBA" id="ARBA00022679"/>
    </source>
</evidence>
<evidence type="ECO:0000256" key="2">
    <source>
        <dbReference type="ARBA" id="ARBA00022475"/>
    </source>
</evidence>
<feature type="transmembrane region" description="Helical" evidence="7">
    <location>
        <begin position="247"/>
        <end position="266"/>
    </location>
</feature>
<dbReference type="PANTHER" id="PTHR30589:SF0">
    <property type="entry name" value="PHOSPHATIDYLGLYCEROL--PROLIPOPROTEIN DIACYLGLYCERYL TRANSFERASE"/>
    <property type="match status" value="1"/>
</dbReference>
<feature type="transmembrane region" description="Helical" evidence="7">
    <location>
        <begin position="41"/>
        <end position="61"/>
    </location>
</feature>
<dbReference type="NCBIfam" id="TIGR00544">
    <property type="entry name" value="lgt"/>
    <property type="match status" value="1"/>
</dbReference>
<keyword evidence="9" id="KW-1185">Reference proteome</keyword>
<comment type="pathway">
    <text evidence="7">Protein modification; lipoprotein biosynthesis (diacylglyceryl transfer).</text>
</comment>
<evidence type="ECO:0000313" key="9">
    <source>
        <dbReference type="Proteomes" id="UP000184052"/>
    </source>
</evidence>
<feature type="transmembrane region" description="Helical" evidence="7">
    <location>
        <begin position="115"/>
        <end position="132"/>
    </location>
</feature>
<dbReference type="HAMAP" id="MF_01147">
    <property type="entry name" value="Lgt"/>
    <property type="match status" value="1"/>
</dbReference>
<organism evidence="8 9">
    <name type="scientific">Dethiosulfatibacter aminovorans DSM 17477</name>
    <dbReference type="NCBI Taxonomy" id="1121476"/>
    <lineage>
        <taxon>Bacteria</taxon>
        <taxon>Bacillati</taxon>
        <taxon>Bacillota</taxon>
        <taxon>Tissierellia</taxon>
        <taxon>Dethiosulfatibacter</taxon>
    </lineage>
</organism>
<protein>
    <recommendedName>
        <fullName evidence="7">Phosphatidylglycerol--prolipoprotein diacylglyceryl transferase</fullName>
        <ecNumber evidence="7">2.5.1.145</ecNumber>
    </recommendedName>
</protein>
<comment type="similarity">
    <text evidence="1 7">Belongs to the Lgt family.</text>
</comment>
<keyword evidence="2 7" id="KW-1003">Cell membrane</keyword>
<dbReference type="GO" id="GO:0042158">
    <property type="term" value="P:lipoprotein biosynthetic process"/>
    <property type="evidence" value="ECO:0007669"/>
    <property type="project" value="UniProtKB-UniRule"/>
</dbReference>
<sequence length="272" mass="31059">MLFEITLPILFDCNCKNIYNRLLLEVIQINPVAFELFGIEIMWYGILIALGVLIGTLLAMRESRRIGFREEDLIDLLIFAIPSAIIGARLYYVIFNFDYYKGNLLEMINIRGGGLAIHGGLIAAVLVGGIFCKVRKVKFWQIADITAPSIVLAQAVGRWGNFINQEAYGVETDLPWGIEVAGKIVHPTFLYESLWNILVFIFLVWYRKNRRKNDGEVFALYVILYSVGRFFIEGLRIDSLYFGSFRVAQLLSASLVLLGIIVFIFLRKKQKK</sequence>
<dbReference type="Proteomes" id="UP000184052">
    <property type="component" value="Unassembled WGS sequence"/>
</dbReference>
<dbReference type="GO" id="GO:0005886">
    <property type="term" value="C:plasma membrane"/>
    <property type="evidence" value="ECO:0007669"/>
    <property type="project" value="UniProtKB-SubCell"/>
</dbReference>